<accession>A0AAV7V7V9</accession>
<evidence type="ECO:0000256" key="1">
    <source>
        <dbReference type="SAM" id="MobiDB-lite"/>
    </source>
</evidence>
<evidence type="ECO:0000313" key="4">
    <source>
        <dbReference type="Proteomes" id="UP001066276"/>
    </source>
</evidence>
<feature type="region of interest" description="Disordered" evidence="1">
    <location>
        <begin position="102"/>
        <end position="138"/>
    </location>
</feature>
<dbReference type="AlphaFoldDB" id="A0AAV7V7V9"/>
<protein>
    <recommendedName>
        <fullName evidence="2">Myb/SANT-like DNA-binding domain-containing protein</fullName>
    </recommendedName>
</protein>
<evidence type="ECO:0000313" key="3">
    <source>
        <dbReference type="EMBL" id="KAJ1197614.1"/>
    </source>
</evidence>
<name>A0AAV7V7V9_PLEWA</name>
<dbReference type="Pfam" id="PF13873">
    <property type="entry name" value="Myb_DNA-bind_5"/>
    <property type="match status" value="1"/>
</dbReference>
<reference evidence="3" key="1">
    <citation type="journal article" date="2022" name="bioRxiv">
        <title>Sequencing and chromosome-scale assembly of the giantPleurodeles waltlgenome.</title>
        <authorList>
            <person name="Brown T."/>
            <person name="Elewa A."/>
            <person name="Iarovenko S."/>
            <person name="Subramanian E."/>
            <person name="Araus A.J."/>
            <person name="Petzold A."/>
            <person name="Susuki M."/>
            <person name="Suzuki K.-i.T."/>
            <person name="Hayashi T."/>
            <person name="Toyoda A."/>
            <person name="Oliveira C."/>
            <person name="Osipova E."/>
            <person name="Leigh N.D."/>
            <person name="Simon A."/>
            <person name="Yun M.H."/>
        </authorList>
    </citation>
    <scope>NUCLEOTIDE SEQUENCE</scope>
    <source>
        <strain evidence="3">20211129_DDA</strain>
        <tissue evidence="3">Liver</tissue>
    </source>
</reference>
<comment type="caution">
    <text evidence="3">The sequence shown here is derived from an EMBL/GenBank/DDBJ whole genome shotgun (WGS) entry which is preliminary data.</text>
</comment>
<evidence type="ECO:0000259" key="2">
    <source>
        <dbReference type="Pfam" id="PF13873"/>
    </source>
</evidence>
<organism evidence="3 4">
    <name type="scientific">Pleurodeles waltl</name>
    <name type="common">Iberian ribbed newt</name>
    <dbReference type="NCBI Taxonomy" id="8319"/>
    <lineage>
        <taxon>Eukaryota</taxon>
        <taxon>Metazoa</taxon>
        <taxon>Chordata</taxon>
        <taxon>Craniata</taxon>
        <taxon>Vertebrata</taxon>
        <taxon>Euteleostomi</taxon>
        <taxon>Amphibia</taxon>
        <taxon>Batrachia</taxon>
        <taxon>Caudata</taxon>
        <taxon>Salamandroidea</taxon>
        <taxon>Salamandridae</taxon>
        <taxon>Pleurodelinae</taxon>
        <taxon>Pleurodeles</taxon>
    </lineage>
</organism>
<dbReference type="PANTHER" id="PTHR23098">
    <property type="entry name" value="AGAP001331-PA-RELATED"/>
    <property type="match status" value="1"/>
</dbReference>
<feature type="domain" description="Myb/SANT-like DNA-binding" evidence="2">
    <location>
        <begin position="2"/>
        <end position="62"/>
    </location>
</feature>
<dbReference type="InterPro" id="IPR028002">
    <property type="entry name" value="Myb_DNA-bind_5"/>
</dbReference>
<sequence>MVDEILKVEPQLLGAQVQHTPIARKMELWQTIVNKVNAVGHHPRTSNDIRKRWNNLRGKFRSMASRHHIVVQKTGGGPPPAPPAYTDWEGKVLAIRHPEGLTAGMDSGQQPPEEDTLACHRQGSAGPGGLQPTEHPLQEEVGGPAVLGEEDLRGPAGEVLPARKGCPSGIDPPYAMHPGSGVPRPGWALEGCTAVTRG</sequence>
<dbReference type="PANTHER" id="PTHR23098:SF16">
    <property type="entry name" value="REGULATORY PROTEIN ZESTE"/>
    <property type="match status" value="1"/>
</dbReference>
<dbReference type="Gene3D" id="1.10.10.60">
    <property type="entry name" value="Homeodomain-like"/>
    <property type="match status" value="1"/>
</dbReference>
<dbReference type="EMBL" id="JANPWB010000003">
    <property type="protein sequence ID" value="KAJ1197614.1"/>
    <property type="molecule type" value="Genomic_DNA"/>
</dbReference>
<dbReference type="GO" id="GO:0005634">
    <property type="term" value="C:nucleus"/>
    <property type="evidence" value="ECO:0007669"/>
    <property type="project" value="TreeGrafter"/>
</dbReference>
<gene>
    <name evidence="3" type="ORF">NDU88_001470</name>
</gene>
<keyword evidence="4" id="KW-1185">Reference proteome</keyword>
<proteinExistence type="predicted"/>
<dbReference type="Proteomes" id="UP001066276">
    <property type="component" value="Chromosome 2_1"/>
</dbReference>